<dbReference type="PANTHER" id="PTHR43630:SF2">
    <property type="entry name" value="GLYCOSYLTRANSFERASE"/>
    <property type="match status" value="1"/>
</dbReference>
<dbReference type="PANTHER" id="PTHR43630">
    <property type="entry name" value="POLY-BETA-1,6-N-ACETYL-D-GLUCOSAMINE SYNTHASE"/>
    <property type="match status" value="1"/>
</dbReference>
<dbReference type="Proteomes" id="UP000199233">
    <property type="component" value="Unassembled WGS sequence"/>
</dbReference>
<feature type="domain" description="Glycosyltransferase 2-like" evidence="2">
    <location>
        <begin position="10"/>
        <end position="96"/>
    </location>
</feature>
<dbReference type="GO" id="GO:0016740">
    <property type="term" value="F:transferase activity"/>
    <property type="evidence" value="ECO:0007669"/>
    <property type="project" value="UniProtKB-KW"/>
</dbReference>
<dbReference type="SUPFAM" id="SSF48452">
    <property type="entry name" value="TPR-like"/>
    <property type="match status" value="1"/>
</dbReference>
<protein>
    <submittedName>
        <fullName evidence="3">Glycosyltransferase involved in cell wall bisynthesis</fullName>
    </submittedName>
</protein>
<keyword evidence="3" id="KW-0808">Transferase</keyword>
<dbReference type="RefSeq" id="WP_218140114.1">
    <property type="nucleotide sequence ID" value="NZ_FOFS01000004.1"/>
</dbReference>
<evidence type="ECO:0000256" key="1">
    <source>
        <dbReference type="ARBA" id="ARBA00038494"/>
    </source>
</evidence>
<dbReference type="Gene3D" id="3.90.550.10">
    <property type="entry name" value="Spore Coat Polysaccharide Biosynthesis Protein SpsA, Chain A"/>
    <property type="match status" value="1"/>
</dbReference>
<dbReference type="AlphaFoldDB" id="A0A1H9E5M5"/>
<gene>
    <name evidence="3" type="ORF">SAMN04488038_104268</name>
</gene>
<organism evidence="3 4">
    <name type="scientific">Solimonas aquatica</name>
    <dbReference type="NCBI Taxonomy" id="489703"/>
    <lineage>
        <taxon>Bacteria</taxon>
        <taxon>Pseudomonadati</taxon>
        <taxon>Pseudomonadota</taxon>
        <taxon>Gammaproteobacteria</taxon>
        <taxon>Nevskiales</taxon>
        <taxon>Nevskiaceae</taxon>
        <taxon>Solimonas</taxon>
    </lineage>
</organism>
<dbReference type="InterPro" id="IPR011990">
    <property type="entry name" value="TPR-like_helical_dom_sf"/>
</dbReference>
<evidence type="ECO:0000259" key="2">
    <source>
        <dbReference type="Pfam" id="PF00535"/>
    </source>
</evidence>
<dbReference type="InterPro" id="IPR001173">
    <property type="entry name" value="Glyco_trans_2-like"/>
</dbReference>
<dbReference type="InterPro" id="IPR029044">
    <property type="entry name" value="Nucleotide-diphossugar_trans"/>
</dbReference>
<evidence type="ECO:0000313" key="4">
    <source>
        <dbReference type="Proteomes" id="UP000199233"/>
    </source>
</evidence>
<comment type="similarity">
    <text evidence="1">Belongs to the glycosyltransferase 2 family. WaaE/KdtX subfamily.</text>
</comment>
<dbReference type="EMBL" id="FOFS01000004">
    <property type="protein sequence ID" value="SEQ20208.1"/>
    <property type="molecule type" value="Genomic_DNA"/>
</dbReference>
<sequence length="367" mass="41862">MSRKTVCLNMIVKNEAHVIRRCLESVLPLIDSWLIVDTGSSDGTQALIREYLKDLPGELVERPWVDFAHNRSEAIELARARADYLLFIDADDCFQLDAGFRMPVLDAQAYEIQIDYASISYRRVAMVSTALPWRWEGVIHEYLECGQPCTRALLPGVRMKIVGGGGRSLQGAEEKYRRDAEVLERALQREPDHPRYTFYLAQSYRDCGELEKSLSVYRRRAQLGGFAEEAFCALLEAARLCRRLGRSSREISEAYLQAYDYRPTRAESLGELAEYHRLNGPRWPLAQLYARAAIAIAQPDDVLFVSVEWYQWRALDEYAIASYWMGDYEACRQSCESLLGGGLLPAAHRERVQKNLGFALDKLAGRT</sequence>
<keyword evidence="4" id="KW-1185">Reference proteome</keyword>
<dbReference type="Gene3D" id="1.25.40.10">
    <property type="entry name" value="Tetratricopeptide repeat domain"/>
    <property type="match status" value="1"/>
</dbReference>
<reference evidence="3 4" key="1">
    <citation type="submission" date="2016-10" db="EMBL/GenBank/DDBJ databases">
        <authorList>
            <person name="de Groot N.N."/>
        </authorList>
    </citation>
    <scope>NUCLEOTIDE SEQUENCE [LARGE SCALE GENOMIC DNA]</scope>
    <source>
        <strain evidence="3 4">DSM 25927</strain>
    </source>
</reference>
<dbReference type="Pfam" id="PF00535">
    <property type="entry name" value="Glycos_transf_2"/>
    <property type="match status" value="1"/>
</dbReference>
<proteinExistence type="inferred from homology"/>
<accession>A0A1H9E5M5</accession>
<name>A0A1H9E5M5_9GAMM</name>
<dbReference type="STRING" id="489703.SAMN04488038_104268"/>
<evidence type="ECO:0000313" key="3">
    <source>
        <dbReference type="EMBL" id="SEQ20208.1"/>
    </source>
</evidence>
<dbReference type="SUPFAM" id="SSF53448">
    <property type="entry name" value="Nucleotide-diphospho-sugar transferases"/>
    <property type="match status" value="1"/>
</dbReference>